<dbReference type="Proteomes" id="UP000245202">
    <property type="component" value="Unassembled WGS sequence"/>
</dbReference>
<keyword evidence="3" id="KW-1185">Reference proteome</keyword>
<evidence type="ECO:0000313" key="3">
    <source>
        <dbReference type="Proteomes" id="UP000245202"/>
    </source>
</evidence>
<evidence type="ECO:0000313" key="2">
    <source>
        <dbReference type="EMBL" id="GBG10196.1"/>
    </source>
</evidence>
<protein>
    <recommendedName>
        <fullName evidence="4">Tyrosine protein kinase</fullName>
    </recommendedName>
</protein>
<feature type="region of interest" description="Disordered" evidence="1">
    <location>
        <begin position="44"/>
        <end position="68"/>
    </location>
</feature>
<evidence type="ECO:0008006" key="4">
    <source>
        <dbReference type="Google" id="ProtNLM"/>
    </source>
</evidence>
<dbReference type="AlphaFoldDB" id="A0A2R5EU34"/>
<dbReference type="EMBL" id="BDQX01000291">
    <property type="protein sequence ID" value="GBG10196.1"/>
    <property type="molecule type" value="Genomic_DNA"/>
</dbReference>
<reference evidence="2 3" key="1">
    <citation type="submission" date="2017-08" db="EMBL/GenBank/DDBJ databases">
        <title>Substantial Increase in Enzyme Production by Combined Drug-Resistance Mutations in Paenibacillus agaridevorans.</title>
        <authorList>
            <person name="Tanaka Y."/>
            <person name="Funane K."/>
            <person name="Hosaka T."/>
            <person name="Shiwa Y."/>
            <person name="Fujita N."/>
            <person name="Miyazaki T."/>
            <person name="Yoshikawa H."/>
            <person name="Murakami K."/>
            <person name="Kasahara K."/>
            <person name="Inaoka T."/>
            <person name="Hiraga Y."/>
            <person name="Ochi K."/>
        </authorList>
    </citation>
    <scope>NUCLEOTIDE SEQUENCE [LARGE SCALE GENOMIC DNA]</scope>
    <source>
        <strain evidence="2 3">T-3040</strain>
    </source>
</reference>
<organism evidence="2 3">
    <name type="scientific">Paenibacillus agaridevorans</name>
    <dbReference type="NCBI Taxonomy" id="171404"/>
    <lineage>
        <taxon>Bacteria</taxon>
        <taxon>Bacillati</taxon>
        <taxon>Bacillota</taxon>
        <taxon>Bacilli</taxon>
        <taxon>Bacillales</taxon>
        <taxon>Paenibacillaceae</taxon>
        <taxon>Paenibacillus</taxon>
    </lineage>
</organism>
<feature type="compositionally biased region" description="Polar residues" evidence="1">
    <location>
        <begin position="44"/>
        <end position="57"/>
    </location>
</feature>
<feature type="region of interest" description="Disordered" evidence="1">
    <location>
        <begin position="128"/>
        <end position="175"/>
    </location>
</feature>
<comment type="caution">
    <text evidence="2">The sequence shown here is derived from an EMBL/GenBank/DDBJ whole genome shotgun (WGS) entry which is preliminary data.</text>
</comment>
<sequence length="175" mass="19011">MLNRPYSGLHGGFQYDDMPTRQHQPQSYPTYPVIVHQESPREGQSNLLPTVLPPTQNSLLPAPPASGGGGKGFSLANLLKYANPTEIKGFVDRMGGLDGILSTVTKVQKVVGSVSQMAPLMKVFMGSFGKKSQPAPSDNGGSGLSRPRPRKRRTTNSGSGRKSSVKRQNRPRRRR</sequence>
<proteinExistence type="predicted"/>
<gene>
    <name evidence="2" type="ORF">PAT3040_04914</name>
</gene>
<accession>A0A2R5EU34</accession>
<feature type="compositionally biased region" description="Basic residues" evidence="1">
    <location>
        <begin position="163"/>
        <end position="175"/>
    </location>
</feature>
<name>A0A2R5EU34_9BACL</name>
<evidence type="ECO:0000256" key="1">
    <source>
        <dbReference type="SAM" id="MobiDB-lite"/>
    </source>
</evidence>
<feature type="region of interest" description="Disordered" evidence="1">
    <location>
        <begin position="1"/>
        <end position="26"/>
    </location>
</feature>